<keyword evidence="2" id="KW-1185">Reference proteome</keyword>
<dbReference type="AlphaFoldDB" id="A0A4U5M8Y9"/>
<comment type="caution">
    <text evidence="1">The sequence shown here is derived from an EMBL/GenBank/DDBJ whole genome shotgun (WGS) entry which is preliminary data.</text>
</comment>
<reference evidence="1 2" key="1">
    <citation type="journal article" date="2015" name="Genome Biol.">
        <title>Comparative genomics of Steinernema reveals deeply conserved gene regulatory networks.</title>
        <authorList>
            <person name="Dillman A.R."/>
            <person name="Macchietto M."/>
            <person name="Porter C.F."/>
            <person name="Rogers A."/>
            <person name="Williams B."/>
            <person name="Antoshechkin I."/>
            <person name="Lee M.M."/>
            <person name="Goodwin Z."/>
            <person name="Lu X."/>
            <person name="Lewis E.E."/>
            <person name="Goodrich-Blair H."/>
            <person name="Stock S.P."/>
            <person name="Adams B.J."/>
            <person name="Sternberg P.W."/>
            <person name="Mortazavi A."/>
        </authorList>
    </citation>
    <scope>NUCLEOTIDE SEQUENCE [LARGE SCALE GENOMIC DNA]</scope>
    <source>
        <strain evidence="1 2">ALL</strain>
    </source>
</reference>
<evidence type="ECO:0000313" key="1">
    <source>
        <dbReference type="EMBL" id="TKR65113.1"/>
    </source>
</evidence>
<organism evidence="1 2">
    <name type="scientific">Steinernema carpocapsae</name>
    <name type="common">Entomopathogenic nematode</name>
    <dbReference type="NCBI Taxonomy" id="34508"/>
    <lineage>
        <taxon>Eukaryota</taxon>
        <taxon>Metazoa</taxon>
        <taxon>Ecdysozoa</taxon>
        <taxon>Nematoda</taxon>
        <taxon>Chromadorea</taxon>
        <taxon>Rhabditida</taxon>
        <taxon>Tylenchina</taxon>
        <taxon>Panagrolaimomorpha</taxon>
        <taxon>Strongyloidoidea</taxon>
        <taxon>Steinernematidae</taxon>
        <taxon>Steinernema</taxon>
    </lineage>
</organism>
<dbReference type="EMBL" id="AZBU02000009">
    <property type="protein sequence ID" value="TKR65113.1"/>
    <property type="molecule type" value="Genomic_DNA"/>
</dbReference>
<name>A0A4U5M8Y9_STECR</name>
<evidence type="ECO:0000313" key="2">
    <source>
        <dbReference type="Proteomes" id="UP000298663"/>
    </source>
</evidence>
<sequence length="70" mass="8255">MQYKELDTKYVELNHQNLQDCDVKMQKAANGQTPHYTLLGEFTSFRFIDDAPDYLLNIYQILRTSPHVSF</sequence>
<gene>
    <name evidence="1" type="ORF">L596_025567</name>
</gene>
<reference evidence="1 2" key="2">
    <citation type="journal article" date="2019" name="G3 (Bethesda)">
        <title>Hybrid Assembly of the Genome of the Entomopathogenic Nematode Steinernema carpocapsae Identifies the X-Chromosome.</title>
        <authorList>
            <person name="Serra L."/>
            <person name="Macchietto M."/>
            <person name="Macias-Munoz A."/>
            <person name="McGill C.J."/>
            <person name="Rodriguez I.M."/>
            <person name="Rodriguez B."/>
            <person name="Murad R."/>
            <person name="Mortazavi A."/>
        </authorList>
    </citation>
    <scope>NUCLEOTIDE SEQUENCE [LARGE SCALE GENOMIC DNA]</scope>
    <source>
        <strain evidence="1 2">ALL</strain>
    </source>
</reference>
<proteinExistence type="predicted"/>
<accession>A0A4U5M8Y9</accession>
<dbReference type="Proteomes" id="UP000298663">
    <property type="component" value="Unassembled WGS sequence"/>
</dbReference>
<protein>
    <submittedName>
        <fullName evidence="1">Uncharacterized protein</fullName>
    </submittedName>
</protein>